<dbReference type="CDD" id="cd04040">
    <property type="entry name" value="C2D_Tricalbin-like"/>
    <property type="match status" value="1"/>
</dbReference>
<feature type="domain" description="C2" evidence="13">
    <location>
        <begin position="577"/>
        <end position="697"/>
    </location>
</feature>
<reference evidence="16" key="1">
    <citation type="journal article" date="2023" name="Mol. Phylogenet. Evol.">
        <title>Genome-scale phylogeny and comparative genomics of the fungal order Sordariales.</title>
        <authorList>
            <person name="Hensen N."/>
            <person name="Bonometti L."/>
            <person name="Westerberg I."/>
            <person name="Brannstrom I.O."/>
            <person name="Guillou S."/>
            <person name="Cros-Aarteil S."/>
            <person name="Calhoun S."/>
            <person name="Haridas S."/>
            <person name="Kuo A."/>
            <person name="Mondo S."/>
            <person name="Pangilinan J."/>
            <person name="Riley R."/>
            <person name="LaButti K."/>
            <person name="Andreopoulos B."/>
            <person name="Lipzen A."/>
            <person name="Chen C."/>
            <person name="Yan M."/>
            <person name="Daum C."/>
            <person name="Ng V."/>
            <person name="Clum A."/>
            <person name="Steindorff A."/>
            <person name="Ohm R.A."/>
            <person name="Martin F."/>
            <person name="Silar P."/>
            <person name="Natvig D.O."/>
            <person name="Lalanne C."/>
            <person name="Gautier V."/>
            <person name="Ament-Velasquez S.L."/>
            <person name="Kruys A."/>
            <person name="Hutchinson M.I."/>
            <person name="Powell A.J."/>
            <person name="Barry K."/>
            <person name="Miller A.N."/>
            <person name="Grigoriev I.V."/>
            <person name="Debuchy R."/>
            <person name="Gladieux P."/>
            <person name="Hiltunen Thoren M."/>
            <person name="Johannesson H."/>
        </authorList>
    </citation>
    <scope>NUCLEOTIDE SEQUENCE</scope>
    <source>
        <strain evidence="16">CBS 508.74</strain>
    </source>
</reference>
<feature type="region of interest" description="Disordered" evidence="11">
    <location>
        <begin position="1268"/>
        <end position="1337"/>
    </location>
</feature>
<dbReference type="GO" id="GO:0061817">
    <property type="term" value="P:endoplasmic reticulum-plasma membrane tethering"/>
    <property type="evidence" value="ECO:0007669"/>
    <property type="project" value="InterPro"/>
</dbReference>
<dbReference type="Gene3D" id="2.60.40.150">
    <property type="entry name" value="C2 domain"/>
    <property type="match status" value="5"/>
</dbReference>
<keyword evidence="9" id="KW-0446">Lipid-binding</keyword>
<dbReference type="SUPFAM" id="SSF49562">
    <property type="entry name" value="C2 domain (Calcium/lipid-binding domain, CaLB)"/>
    <property type="match status" value="5"/>
</dbReference>
<comment type="subcellular location">
    <subcellularLocation>
        <location evidence="1">Endoplasmic reticulum membrane</location>
    </subcellularLocation>
</comment>
<dbReference type="Pfam" id="PF24920">
    <property type="entry name" value="C2_TCB1"/>
    <property type="match status" value="1"/>
</dbReference>
<dbReference type="Pfam" id="PF25669">
    <property type="entry name" value="SMP_MUG190-like"/>
    <property type="match status" value="2"/>
</dbReference>
<dbReference type="InterPro" id="IPR000008">
    <property type="entry name" value="C2_dom"/>
</dbReference>
<dbReference type="CDD" id="cd04045">
    <property type="entry name" value="C2C_Tricalbin-like"/>
    <property type="match status" value="1"/>
</dbReference>
<evidence type="ECO:0000256" key="8">
    <source>
        <dbReference type="ARBA" id="ARBA00023055"/>
    </source>
</evidence>
<dbReference type="PANTHER" id="PTHR46980">
    <property type="entry name" value="TRICALBIN-1-RELATED"/>
    <property type="match status" value="1"/>
</dbReference>
<keyword evidence="17" id="KW-1185">Reference proteome</keyword>
<dbReference type="InterPro" id="IPR006094">
    <property type="entry name" value="Oxid_FAD_bind_N"/>
</dbReference>
<evidence type="ECO:0000256" key="12">
    <source>
        <dbReference type="SAM" id="Phobius"/>
    </source>
</evidence>
<feature type="region of interest" description="Disordered" evidence="11">
    <location>
        <begin position="49"/>
        <end position="69"/>
    </location>
</feature>
<protein>
    <submittedName>
        <fullName evidence="16">Lipid-binding protein</fullName>
    </submittedName>
</protein>
<evidence type="ECO:0000256" key="6">
    <source>
        <dbReference type="ARBA" id="ARBA00022824"/>
    </source>
</evidence>
<feature type="domain" description="C2" evidence="13">
    <location>
        <begin position="1076"/>
        <end position="1194"/>
    </location>
</feature>
<dbReference type="SUPFAM" id="SSF56176">
    <property type="entry name" value="FAD-binding/transporter-associated domain-like"/>
    <property type="match status" value="1"/>
</dbReference>
<dbReference type="Pfam" id="PF00168">
    <property type="entry name" value="C2"/>
    <property type="match status" value="5"/>
</dbReference>
<gene>
    <name evidence="16" type="ORF">N656DRAFT_765749</name>
</gene>
<dbReference type="SMART" id="SM00239">
    <property type="entry name" value="C2"/>
    <property type="match status" value="5"/>
</dbReference>
<dbReference type="GeneID" id="89937556"/>
<feature type="domain" description="C2" evidence="13">
    <location>
        <begin position="715"/>
        <end position="832"/>
    </location>
</feature>
<dbReference type="InterPro" id="IPR016166">
    <property type="entry name" value="FAD-bd_PCMH"/>
</dbReference>
<dbReference type="CDD" id="cd04044">
    <property type="entry name" value="C2A_Tricalbin-like"/>
    <property type="match status" value="1"/>
</dbReference>
<dbReference type="InterPro" id="IPR016169">
    <property type="entry name" value="FAD-bd_PCMH_sub2"/>
</dbReference>
<dbReference type="InterPro" id="IPR036318">
    <property type="entry name" value="FAD-bd_PCMH-like_sf"/>
</dbReference>
<keyword evidence="4 12" id="KW-0812">Transmembrane</keyword>
<dbReference type="Gene3D" id="3.30.465.10">
    <property type="match status" value="1"/>
</dbReference>
<accession>A0AAN6YWQ0</accession>
<dbReference type="InterPro" id="IPR037756">
    <property type="entry name" value="C2D_Tricalbin"/>
</dbReference>
<evidence type="ECO:0000259" key="13">
    <source>
        <dbReference type="PROSITE" id="PS50004"/>
    </source>
</evidence>
<organism evidence="16 17">
    <name type="scientific">Canariomyces notabilis</name>
    <dbReference type="NCBI Taxonomy" id="2074819"/>
    <lineage>
        <taxon>Eukaryota</taxon>
        <taxon>Fungi</taxon>
        <taxon>Dikarya</taxon>
        <taxon>Ascomycota</taxon>
        <taxon>Pezizomycotina</taxon>
        <taxon>Sordariomycetes</taxon>
        <taxon>Sordariomycetidae</taxon>
        <taxon>Sordariales</taxon>
        <taxon>Chaetomiaceae</taxon>
        <taxon>Canariomyces</taxon>
    </lineage>
</organism>
<feature type="compositionally biased region" description="Basic and acidic residues" evidence="11">
    <location>
        <begin position="876"/>
        <end position="894"/>
    </location>
</feature>
<dbReference type="InterPro" id="IPR037761">
    <property type="entry name" value="C2A_Tricalbin"/>
</dbReference>
<evidence type="ECO:0000256" key="10">
    <source>
        <dbReference type="ARBA" id="ARBA00023136"/>
    </source>
</evidence>
<dbReference type="PROSITE" id="PS51847">
    <property type="entry name" value="SMP"/>
    <property type="match status" value="1"/>
</dbReference>
<dbReference type="InterPro" id="IPR056910">
    <property type="entry name" value="TCB1-3_C2"/>
</dbReference>
<keyword evidence="3" id="KW-0597">Phosphoprotein</keyword>
<dbReference type="GO" id="GO:0008289">
    <property type="term" value="F:lipid binding"/>
    <property type="evidence" value="ECO:0007669"/>
    <property type="project" value="UniProtKB-KW"/>
</dbReference>
<evidence type="ECO:0000256" key="5">
    <source>
        <dbReference type="ARBA" id="ARBA00022737"/>
    </source>
</evidence>
<evidence type="ECO:0000256" key="9">
    <source>
        <dbReference type="ARBA" id="ARBA00023121"/>
    </source>
</evidence>
<evidence type="ECO:0000313" key="17">
    <source>
        <dbReference type="Proteomes" id="UP001302812"/>
    </source>
</evidence>
<evidence type="ECO:0000256" key="4">
    <source>
        <dbReference type="ARBA" id="ARBA00022692"/>
    </source>
</evidence>
<feature type="domain" description="SMP-LTD" evidence="15">
    <location>
        <begin position="233"/>
        <end position="438"/>
    </location>
</feature>
<keyword evidence="5" id="KW-0677">Repeat</keyword>
<comment type="caution">
    <text evidence="16">The sequence shown here is derived from an EMBL/GenBank/DDBJ whole genome shotgun (WGS) entry which is preliminary data.</text>
</comment>
<feature type="region of interest" description="Disordered" evidence="11">
    <location>
        <begin position="867"/>
        <end position="953"/>
    </location>
</feature>
<dbReference type="PRINTS" id="PR00360">
    <property type="entry name" value="C2DOMAIN"/>
</dbReference>
<dbReference type="InterPro" id="IPR037765">
    <property type="entry name" value="C2B_Tricalbin"/>
</dbReference>
<dbReference type="EMBL" id="MU853333">
    <property type="protein sequence ID" value="KAK4116870.1"/>
    <property type="molecule type" value="Genomic_DNA"/>
</dbReference>
<evidence type="ECO:0000259" key="15">
    <source>
        <dbReference type="PROSITE" id="PS51847"/>
    </source>
</evidence>
<dbReference type="GO" id="GO:0005789">
    <property type="term" value="C:endoplasmic reticulum membrane"/>
    <property type="evidence" value="ECO:0007669"/>
    <property type="project" value="UniProtKB-SubCell"/>
</dbReference>
<keyword evidence="8" id="KW-0445">Lipid transport</keyword>
<keyword evidence="7 12" id="KW-1133">Transmembrane helix</keyword>
<reference evidence="16" key="2">
    <citation type="submission" date="2023-05" db="EMBL/GenBank/DDBJ databases">
        <authorList>
            <consortium name="Lawrence Berkeley National Laboratory"/>
            <person name="Steindorff A."/>
            <person name="Hensen N."/>
            <person name="Bonometti L."/>
            <person name="Westerberg I."/>
            <person name="Brannstrom I.O."/>
            <person name="Guillou S."/>
            <person name="Cros-Aarteil S."/>
            <person name="Calhoun S."/>
            <person name="Haridas S."/>
            <person name="Kuo A."/>
            <person name="Mondo S."/>
            <person name="Pangilinan J."/>
            <person name="Riley R."/>
            <person name="Labutti K."/>
            <person name="Andreopoulos B."/>
            <person name="Lipzen A."/>
            <person name="Chen C."/>
            <person name="Yanf M."/>
            <person name="Daum C."/>
            <person name="Ng V."/>
            <person name="Clum A."/>
            <person name="Ohm R."/>
            <person name="Martin F."/>
            <person name="Silar P."/>
            <person name="Natvig D."/>
            <person name="Lalanne C."/>
            <person name="Gautier V."/>
            <person name="Ament-Velasquez S.L."/>
            <person name="Kruys A."/>
            <person name="Hutchinson M.I."/>
            <person name="Powell A.J."/>
            <person name="Barry K."/>
            <person name="Miller A.N."/>
            <person name="Grigoriev I.V."/>
            <person name="Debuchy R."/>
            <person name="Gladieux P."/>
            <person name="Thoren M.H."/>
            <person name="Johannesson H."/>
        </authorList>
    </citation>
    <scope>NUCLEOTIDE SEQUENCE</scope>
    <source>
        <strain evidence="16">CBS 508.74</strain>
    </source>
</reference>
<keyword evidence="6" id="KW-0256">Endoplasmic reticulum</keyword>
<evidence type="ECO:0000256" key="7">
    <source>
        <dbReference type="ARBA" id="ARBA00022989"/>
    </source>
</evidence>
<evidence type="ECO:0000256" key="2">
    <source>
        <dbReference type="ARBA" id="ARBA00022448"/>
    </source>
</evidence>
<keyword evidence="2" id="KW-0813">Transport</keyword>
<dbReference type="Pfam" id="PF01565">
    <property type="entry name" value="FAD_binding_4"/>
    <property type="match status" value="1"/>
</dbReference>
<dbReference type="RefSeq" id="XP_064674440.1">
    <property type="nucleotide sequence ID" value="XM_064813431.1"/>
</dbReference>
<dbReference type="CDD" id="cd21678">
    <property type="entry name" value="SMP_TCB"/>
    <property type="match status" value="1"/>
</dbReference>
<evidence type="ECO:0000256" key="3">
    <source>
        <dbReference type="ARBA" id="ARBA00022553"/>
    </source>
</evidence>
<feature type="compositionally biased region" description="Low complexity" evidence="11">
    <location>
        <begin position="921"/>
        <end position="936"/>
    </location>
</feature>
<dbReference type="FunFam" id="3.30.465.10:FF:000031">
    <property type="entry name" value="FAD binding domain protein"/>
    <property type="match status" value="1"/>
</dbReference>
<evidence type="ECO:0000313" key="16">
    <source>
        <dbReference type="EMBL" id="KAK4116870.1"/>
    </source>
</evidence>
<dbReference type="GO" id="GO:0006869">
    <property type="term" value="P:lipid transport"/>
    <property type="evidence" value="ECO:0007669"/>
    <property type="project" value="UniProtKB-KW"/>
</dbReference>
<dbReference type="CDD" id="cd04052">
    <property type="entry name" value="C2B_Tricalbin-like"/>
    <property type="match status" value="1"/>
</dbReference>
<proteinExistence type="predicted"/>
<dbReference type="InterPro" id="IPR035892">
    <property type="entry name" value="C2_domain_sf"/>
</dbReference>
<dbReference type="InterPro" id="IPR052455">
    <property type="entry name" value="Tricalbin_domain"/>
</dbReference>
<dbReference type="PROSITE" id="PS51387">
    <property type="entry name" value="FAD_PCMH"/>
    <property type="match status" value="1"/>
</dbReference>
<evidence type="ECO:0000256" key="11">
    <source>
        <dbReference type="SAM" id="MobiDB-lite"/>
    </source>
</evidence>
<sequence length="2007" mass="223672">MATARSANELKQQGALEASRDPESNVSAEDAERKIVEDSREAGVTAFMFDPDATPEEKRAQARAAIPEGFHHRPKGVAIVTDIDEDGAKADVDLPEPSKAGAIEVHKNKDGKPVEDGQLVEEDEDDWSKTGWAPRFGWPTESAHEGESMLDHTTWVESQIPEQFFGDWYHNAAVIAFACIASWLVAVLGGGLAWVFIVMAICSTYYRTSIRRVRRNFRDDITREMALKKLETDHESVEWINSFLVKFWPIYQPVLAQTVINSVDQVLSTATPAFLDSLKLKTFTLGSKPPRMEHVKTYPKADDDVVIMDWMFSFTPNDTADMTARQLKNKINPKVVLEIRVGKAMVSKGLDVIVEDMAFTGLMRLKIKLQMPFPHVEKVEMSFLERPTIDYVCKPLGGETFGFDINFIPGLESFIMEQIHGTLEPMMYAPNVFPIEVAKMLAGTPVDQAIGVVAVTLHGAQGLKNTDKFSGTPDPYAVVSLNRRQPLAQTKVVKENANPRWNETHYIIITSFNDSLDIDIYDYNDIRKDKKLGSASFLLENLEEVYEHENERLELNHDGKARGMLLMDVRFFPVLEPKKLEDGSLEPPPESNQGILRFTVEQAKELDGNKSMSGLLNPYAMLLLNGKEVHTTKKLKRTNNPIWDNGSKEILITDRKHAKLGVAIKDDRDIAGDQVIGTYQIKLEDMLELMGKGQEWYNLAGTRTGRVKMMAQWRPVAISGIAAGTGGYMTPIGVMRLHFKHARQLRNLEALGKSDPYVRVVLSGIERARTVTFKNNLNPDWDEVLYVPIHSPRERLQLEVMDAENMGKDRSLGLTEISSGDYMAQDENGEWLVHDKKEVREDGLRLHGKGTAKGVLTYTVAFYPTINVADPEDEEEKQKEENEKAKEAGSEKDGSAQGRQSLDVPRPSDASKFSPTLDQEPSTPRTPTTPSSAVSPRKSRDDREPPKVYLTPQELLQQESGFVIFRLMEADLPKSQTRIEVFVDDMAFPSYVSSTARSRTHKFDEMGDCFIRELEFSRLTIKVSERTDKQDGGNEHTLARLSGNTLDTLKQCLNNPTTLKMKDEDGDVYSIKVSLKYVPVKMKLDPSESINNMGNLRVDVLDAQDLPSADANGKSDPYVKFELNGQEVFKTKVQKKTLHPVWNEFFNVPVPSRTAAKFSASVWDWDFADKPDFLGGADINLEQLEPFKAQEFKYALDGKSGVLRLRLLFTPDYVTRTRQGTSTFAGTFSRPTKIMTGVAGAPIKGGAMVAGVVGHGVGKGASFLKRGFRGKKDDDSDASSSIDIPVITTNGPEPTPGMGLKRSTAFEESPPQTKAPGPVNGGLSLHHHRTRSAGASSIHSAIVPGASSGTASFTIVSASGFPSADIYVTVTQIKDGKTKQVGKTKHRKSPDGAVKFDETFKIQCTPDAQFKVEAKEHHTFGSDNALGETFYVVDDSNTGQEKSLPVGSGKVVIKSSFTPAEERLAPDSPKSMVGANFALLLNSMEDHEAAVKAIVLRTRRFYETKTRFRVYHGSTNSTRRSQRRQDKTIDTSCLNHVLEVDREKKTVIVEPNVPMDALVKATLEHGLVPLVVMEFPGITVGGGFSGTSGESSSFRYGAFETIVNWIEIVLPAGDITRASKTEKPDLFWGAASAFGTLGVVTLLEVQLRDAKPYVELTYRLVRDFAEVVEVLQAETSQGTTNDYVDAVTFSLNSTLICTGRLVDALPNSTTAPRRFLRARDPWFYVHAQGTERQLQQQGSATVTDHVPLVDYLFRWDRGGFWTGRYAFRYFLTPFNRITRFLLDSLLRARVMYRALHHSGLADFYVVQDVGVPYAAAADFAGWLDRNLQGVYPLWLCPLRIRRDGGGEGQHGLHAAFADPEATPEGMLNFGVWGPLGGKSFMFSLLDRRECVRLNRALESKVHELGGKKWLYGHAYYTEDEFWGHYDRASYDALRERYGADYLPSVYDKVRVDVDAEAAAVKSLSWLARVRAGVWTVWPLRGLYGVCKTVVGSDYLLQRGKVKKKQNR</sequence>
<feature type="region of interest" description="Disordered" evidence="11">
    <location>
        <begin position="1"/>
        <end position="35"/>
    </location>
</feature>
<dbReference type="Proteomes" id="UP001302812">
    <property type="component" value="Unassembled WGS sequence"/>
</dbReference>
<dbReference type="InterPro" id="IPR031468">
    <property type="entry name" value="SMP_LBD"/>
</dbReference>
<feature type="compositionally biased region" description="Polar residues" evidence="11">
    <location>
        <begin position="1"/>
        <end position="11"/>
    </location>
</feature>
<feature type="transmembrane region" description="Helical" evidence="12">
    <location>
        <begin position="180"/>
        <end position="206"/>
    </location>
</feature>
<dbReference type="GO" id="GO:0071949">
    <property type="term" value="F:FAD binding"/>
    <property type="evidence" value="ECO:0007669"/>
    <property type="project" value="InterPro"/>
</dbReference>
<dbReference type="PROSITE" id="PS50004">
    <property type="entry name" value="C2"/>
    <property type="match status" value="4"/>
</dbReference>
<keyword evidence="10 12" id="KW-0472">Membrane</keyword>
<dbReference type="PANTHER" id="PTHR46980:SF2">
    <property type="entry name" value="TRICALBIN-1-RELATED"/>
    <property type="match status" value="1"/>
</dbReference>
<evidence type="ECO:0000259" key="14">
    <source>
        <dbReference type="PROSITE" id="PS51387"/>
    </source>
</evidence>
<dbReference type="InterPro" id="IPR037762">
    <property type="entry name" value="C2C_Tricalbin"/>
</dbReference>
<feature type="domain" description="FAD-binding PCMH-type" evidence="14">
    <location>
        <begin position="1472"/>
        <end position="1650"/>
    </location>
</feature>
<feature type="compositionally biased region" description="Polar residues" evidence="11">
    <location>
        <begin position="911"/>
        <end position="920"/>
    </location>
</feature>
<evidence type="ECO:0000256" key="1">
    <source>
        <dbReference type="ARBA" id="ARBA00004586"/>
    </source>
</evidence>
<name>A0AAN6YWQ0_9PEZI</name>
<feature type="domain" description="C2" evidence="13">
    <location>
        <begin position="434"/>
        <end position="555"/>
    </location>
</feature>